<proteinExistence type="predicted"/>
<dbReference type="SUPFAM" id="SSF56925">
    <property type="entry name" value="OMPA-like"/>
    <property type="match status" value="1"/>
</dbReference>
<keyword evidence="3" id="KW-1185">Reference proteome</keyword>
<dbReference type="InterPro" id="IPR011250">
    <property type="entry name" value="OMP/PagP_B-barrel"/>
</dbReference>
<name>A0A2N3HY94_9BACT</name>
<accession>A0A2N3HY94</accession>
<protein>
    <recommendedName>
        <fullName evidence="4">Outer membrane protein beta-barrel domain-containing protein</fullName>
    </recommendedName>
</protein>
<dbReference type="EMBL" id="MVDD01000006">
    <property type="protein sequence ID" value="PKQ63024.1"/>
    <property type="molecule type" value="Genomic_DNA"/>
</dbReference>
<dbReference type="AlphaFoldDB" id="A0A2N3HY94"/>
<evidence type="ECO:0000256" key="1">
    <source>
        <dbReference type="SAM" id="SignalP"/>
    </source>
</evidence>
<sequence length="205" mass="23284">MKNKLLFLVISFSFFANYSVAQYTYAKPVEKNEINIDRKDSFEIGFNFGTAWTLGKAKYFAKSGTAFSLDLGVNSNNLYFGTEFTVTSWRDYLDNGDAGDLNFEKTNFLWLIHAKIFLGDGKVKPYFGAGTDLISLALAIILSEDEDDFYYSNCNDDRKLNYNAWFVPSCGIRWEMGPDISGNIGFSANFSDNYDFIRLQLGIVF</sequence>
<dbReference type="Proteomes" id="UP000233535">
    <property type="component" value="Unassembled WGS sequence"/>
</dbReference>
<feature type="signal peptide" evidence="1">
    <location>
        <begin position="1"/>
        <end position="21"/>
    </location>
</feature>
<organism evidence="2 3">
    <name type="scientific">Labilibaculum filiforme</name>
    <dbReference type="NCBI Taxonomy" id="1940526"/>
    <lineage>
        <taxon>Bacteria</taxon>
        <taxon>Pseudomonadati</taxon>
        <taxon>Bacteroidota</taxon>
        <taxon>Bacteroidia</taxon>
        <taxon>Marinilabiliales</taxon>
        <taxon>Marinifilaceae</taxon>
        <taxon>Labilibaculum</taxon>
    </lineage>
</organism>
<dbReference type="OrthoDB" id="1117060at2"/>
<evidence type="ECO:0000313" key="2">
    <source>
        <dbReference type="EMBL" id="PKQ63024.1"/>
    </source>
</evidence>
<reference evidence="2 3" key="1">
    <citation type="journal article" date="2017" name="Front. Microbiol.">
        <title>Labilibaculum manganireducens gen. nov., sp. nov. and Labilibaculum filiforme sp. nov., Novel Bacteroidetes Isolated from Subsurface Sediments of the Baltic Sea.</title>
        <authorList>
            <person name="Vandieken V."/>
            <person name="Marshall I.P."/>
            <person name="Niemann H."/>
            <person name="Engelen B."/>
            <person name="Cypionka H."/>
        </authorList>
    </citation>
    <scope>NUCLEOTIDE SEQUENCE [LARGE SCALE GENOMIC DNA]</scope>
    <source>
        <strain evidence="2 3">59.16B</strain>
    </source>
</reference>
<comment type="caution">
    <text evidence="2">The sequence shown here is derived from an EMBL/GenBank/DDBJ whole genome shotgun (WGS) entry which is preliminary data.</text>
</comment>
<keyword evidence="1" id="KW-0732">Signal</keyword>
<dbReference type="RefSeq" id="WP_101261230.1">
    <property type="nucleotide sequence ID" value="NZ_MVDD01000006.1"/>
</dbReference>
<gene>
    <name evidence="2" type="ORF">BZG02_09635</name>
</gene>
<evidence type="ECO:0000313" key="3">
    <source>
        <dbReference type="Proteomes" id="UP000233535"/>
    </source>
</evidence>
<feature type="chain" id="PRO_5014794472" description="Outer membrane protein beta-barrel domain-containing protein" evidence="1">
    <location>
        <begin position="22"/>
        <end position="205"/>
    </location>
</feature>
<evidence type="ECO:0008006" key="4">
    <source>
        <dbReference type="Google" id="ProtNLM"/>
    </source>
</evidence>